<name>A0ABD0Y9D9_9HEMI</name>
<reference evidence="2 3" key="1">
    <citation type="submission" date="2024-07" db="EMBL/GenBank/DDBJ databases">
        <title>Chromosome-level genome assembly of the water stick insect Ranatra chinensis (Heteroptera: Nepidae).</title>
        <authorList>
            <person name="Liu X."/>
        </authorList>
    </citation>
    <scope>NUCLEOTIDE SEQUENCE [LARGE SCALE GENOMIC DNA]</scope>
    <source>
        <strain evidence="2">Cailab_2021Rc</strain>
        <tissue evidence="2">Muscle</tissue>
    </source>
</reference>
<dbReference type="Proteomes" id="UP001558652">
    <property type="component" value="Unassembled WGS sequence"/>
</dbReference>
<keyword evidence="3" id="KW-1185">Reference proteome</keyword>
<comment type="caution">
    <text evidence="2">The sequence shown here is derived from an EMBL/GenBank/DDBJ whole genome shotgun (WGS) entry which is preliminary data.</text>
</comment>
<dbReference type="AlphaFoldDB" id="A0ABD0Y9D9"/>
<evidence type="ECO:0000313" key="2">
    <source>
        <dbReference type="EMBL" id="KAL1115593.1"/>
    </source>
</evidence>
<gene>
    <name evidence="2" type="ORF">AAG570_005883</name>
</gene>
<evidence type="ECO:0000313" key="3">
    <source>
        <dbReference type="Proteomes" id="UP001558652"/>
    </source>
</evidence>
<dbReference type="EMBL" id="JBFDAA010000019">
    <property type="protein sequence ID" value="KAL1115593.1"/>
    <property type="molecule type" value="Genomic_DNA"/>
</dbReference>
<feature type="region of interest" description="Disordered" evidence="1">
    <location>
        <begin position="1"/>
        <end position="20"/>
    </location>
</feature>
<proteinExistence type="predicted"/>
<accession>A0ABD0Y9D9</accession>
<protein>
    <submittedName>
        <fullName evidence="2">Uncharacterized protein</fullName>
    </submittedName>
</protein>
<feature type="compositionally biased region" description="Basic residues" evidence="1">
    <location>
        <begin position="1"/>
        <end position="12"/>
    </location>
</feature>
<sequence>MASKRRNMFHKNKTQETTEEAILRRRPGTISVSRRGALHSSPKDTVWDIRVHQRNSCRSAHDPPPDHRVVDSRDFICVQNSAAEDGDRSKPVRTHELRARDDKRWLIAILGGAVWVEVHVTTVVNQLKVRDDTAKKGNIDRIQSFQSKVLRTILNAPWLRLGCSGFISRMEVTVGTVVVDTLWTAVTLLLGVGVMVHTISHDGKTRGEDEDAAEEGCPTERYLIQGLPETMEEHDRVDVVPEDQYINEHLPLRPAFSEVTEGESSSSKKCQDIHIVGRWIAKIRLRVQPPKMAFNHLGVWHNLGANLRNKLVGHSKARLTSGVALTFRRIRRHRQSESPSAALDVYSQLRGEGRLSTARLNPLYTTNPPQQSRRSINNLDLAPSYLPVYCILYIIARYGRYYCTPTAVRVIASSLMPILGVDELSSTILGVWIEFTHGITPALNGNEG</sequence>
<evidence type="ECO:0000256" key="1">
    <source>
        <dbReference type="SAM" id="MobiDB-lite"/>
    </source>
</evidence>
<organism evidence="2 3">
    <name type="scientific">Ranatra chinensis</name>
    <dbReference type="NCBI Taxonomy" id="642074"/>
    <lineage>
        <taxon>Eukaryota</taxon>
        <taxon>Metazoa</taxon>
        <taxon>Ecdysozoa</taxon>
        <taxon>Arthropoda</taxon>
        <taxon>Hexapoda</taxon>
        <taxon>Insecta</taxon>
        <taxon>Pterygota</taxon>
        <taxon>Neoptera</taxon>
        <taxon>Paraneoptera</taxon>
        <taxon>Hemiptera</taxon>
        <taxon>Heteroptera</taxon>
        <taxon>Panheteroptera</taxon>
        <taxon>Nepomorpha</taxon>
        <taxon>Nepidae</taxon>
        <taxon>Ranatrinae</taxon>
        <taxon>Ranatra</taxon>
    </lineage>
</organism>